<reference evidence="1" key="1">
    <citation type="submission" date="2021-09" db="EMBL/GenBank/DDBJ databases">
        <title>A high-quality genome of the endoparasitic fungus Hirsutella rhossiliensis with a comparison of Hirsutella genomes reveals transposable elements contributing to genome size variation.</title>
        <authorList>
            <person name="Lin R."/>
            <person name="Jiao Y."/>
            <person name="Sun X."/>
            <person name="Ling J."/>
            <person name="Xie B."/>
            <person name="Cheng X."/>
        </authorList>
    </citation>
    <scope>NUCLEOTIDE SEQUENCE</scope>
    <source>
        <strain evidence="1">HR02</strain>
    </source>
</reference>
<dbReference type="EMBL" id="JAIZPD010000002">
    <property type="protein sequence ID" value="KAH0967207.1"/>
    <property type="molecule type" value="Genomic_DNA"/>
</dbReference>
<dbReference type="GO" id="GO:0005634">
    <property type="term" value="C:nucleus"/>
    <property type="evidence" value="ECO:0007669"/>
    <property type="project" value="TreeGrafter"/>
</dbReference>
<dbReference type="Proteomes" id="UP000824596">
    <property type="component" value="Unassembled WGS sequence"/>
</dbReference>
<dbReference type="InterPro" id="IPR019193">
    <property type="entry name" value="UBQ-conj_enz_E2-bd_prot"/>
</dbReference>
<evidence type="ECO:0000313" key="1">
    <source>
        <dbReference type="EMBL" id="KAH0967207.1"/>
    </source>
</evidence>
<evidence type="ECO:0000313" key="2">
    <source>
        <dbReference type="Proteomes" id="UP000824596"/>
    </source>
</evidence>
<comment type="caution">
    <text evidence="1">The sequence shown here is derived from an EMBL/GenBank/DDBJ whole genome shotgun (WGS) entry which is preliminary data.</text>
</comment>
<dbReference type="GO" id="GO:0031624">
    <property type="term" value="F:ubiquitin conjugating enzyme binding"/>
    <property type="evidence" value="ECO:0007669"/>
    <property type="project" value="TreeGrafter"/>
</dbReference>
<dbReference type="GO" id="GO:0061630">
    <property type="term" value="F:ubiquitin protein ligase activity"/>
    <property type="evidence" value="ECO:0007669"/>
    <property type="project" value="TreeGrafter"/>
</dbReference>
<dbReference type="OrthoDB" id="66510at2759"/>
<sequence>MAAPKSATGISIYAELLPNIRQVSVGAALPSPSDATTSAEVVDEGRRLRISHQGCYEVVDLPATVTTSAAPAVPKAAGSELGWRLPVSTAEAGALRSAPESQAVPWSSVDLKAGSPISCRGCGSGFVQRGQVKAWQDLPSENWAEMMEFWHCHKPHDHSSPEDEGLANRGYGANSTITARPGIGFVDITLFMLSESDCNNLLFSSSSSGASFSTSAQAMEDELSTKYVHVLCRGCSAEVGLYSQSALSVTLFKWQVSCKTIAPSRNPSAPECLASTLLTAISRSGYAKSVVAPHASDGLDVPARALHLWVLNSNVVYTCSALQGKTAAMKILYRDISVDEGNKLVDSVTSDVQEINLPTSVVEAAREALKSSTILIPERERSLKGWSAGLLQRWSLEI</sequence>
<keyword evidence="2" id="KW-1185">Reference proteome</keyword>
<dbReference type="GO" id="GO:0043161">
    <property type="term" value="P:proteasome-mediated ubiquitin-dependent protein catabolic process"/>
    <property type="evidence" value="ECO:0007669"/>
    <property type="project" value="TreeGrafter"/>
</dbReference>
<dbReference type="GO" id="GO:0006513">
    <property type="term" value="P:protein monoubiquitination"/>
    <property type="evidence" value="ECO:0007669"/>
    <property type="project" value="TreeGrafter"/>
</dbReference>
<dbReference type="GeneID" id="68351745"/>
<proteinExistence type="predicted"/>
<organism evidence="1 2">
    <name type="scientific">Hirsutella rhossiliensis</name>
    <dbReference type="NCBI Taxonomy" id="111463"/>
    <lineage>
        <taxon>Eukaryota</taxon>
        <taxon>Fungi</taxon>
        <taxon>Dikarya</taxon>
        <taxon>Ascomycota</taxon>
        <taxon>Pezizomycotina</taxon>
        <taxon>Sordariomycetes</taxon>
        <taxon>Hypocreomycetidae</taxon>
        <taxon>Hypocreales</taxon>
        <taxon>Ophiocordycipitaceae</taxon>
        <taxon>Hirsutella</taxon>
    </lineage>
</organism>
<dbReference type="GO" id="GO:0030332">
    <property type="term" value="F:cyclin binding"/>
    <property type="evidence" value="ECO:0007669"/>
    <property type="project" value="TreeGrafter"/>
</dbReference>
<dbReference type="AlphaFoldDB" id="A0A9P8N5Z1"/>
<dbReference type="RefSeq" id="XP_044724720.1">
    <property type="nucleotide sequence ID" value="XM_044861087.1"/>
</dbReference>
<dbReference type="Pfam" id="PF09814">
    <property type="entry name" value="HECT_2"/>
    <property type="match status" value="1"/>
</dbReference>
<gene>
    <name evidence="1" type="ORF">HRG_02616</name>
</gene>
<protein>
    <submittedName>
        <fullName evidence="1">HECT-like ubiquitin-conjugating enzyme (E2)-binding domain-containing protein</fullName>
    </submittedName>
</protein>
<dbReference type="GO" id="GO:0051865">
    <property type="term" value="P:protein autoubiquitination"/>
    <property type="evidence" value="ECO:0007669"/>
    <property type="project" value="TreeGrafter"/>
</dbReference>
<dbReference type="GO" id="GO:0005829">
    <property type="term" value="C:cytosol"/>
    <property type="evidence" value="ECO:0007669"/>
    <property type="project" value="TreeGrafter"/>
</dbReference>
<dbReference type="PANTHER" id="PTHR31531">
    <property type="entry name" value="E3 UBIQUITIN-PROTEIN LIGASE E3D FAMILY MEMBER"/>
    <property type="match status" value="1"/>
</dbReference>
<dbReference type="GO" id="GO:0000151">
    <property type="term" value="C:ubiquitin ligase complex"/>
    <property type="evidence" value="ECO:0007669"/>
    <property type="project" value="TreeGrafter"/>
</dbReference>
<accession>A0A9P8N5Z1</accession>
<dbReference type="PANTHER" id="PTHR31531:SF2">
    <property type="entry name" value="E3 UBIQUITIN-PROTEIN LIGASE E3D"/>
    <property type="match status" value="1"/>
</dbReference>
<dbReference type="GO" id="GO:0000209">
    <property type="term" value="P:protein polyubiquitination"/>
    <property type="evidence" value="ECO:0007669"/>
    <property type="project" value="TreeGrafter"/>
</dbReference>
<name>A0A9P8N5Z1_9HYPO</name>